<keyword evidence="9" id="KW-0449">Lipoprotein</keyword>
<dbReference type="GO" id="GO:0005125">
    <property type="term" value="F:cytokine activity"/>
    <property type="evidence" value="ECO:0007669"/>
    <property type="project" value="TreeGrafter"/>
</dbReference>
<evidence type="ECO:0000256" key="3">
    <source>
        <dbReference type="ARBA" id="ARBA00022473"/>
    </source>
</evidence>
<dbReference type="GO" id="GO:0045165">
    <property type="term" value="P:cell fate commitment"/>
    <property type="evidence" value="ECO:0007669"/>
    <property type="project" value="TreeGrafter"/>
</dbReference>
<protein>
    <recommendedName>
        <fullName evidence="10">Protein Wnt</fullName>
    </recommendedName>
</protein>
<dbReference type="CDD" id="cd19336">
    <property type="entry name" value="Wnt_Wnt4"/>
    <property type="match status" value="1"/>
</dbReference>
<evidence type="ECO:0000313" key="11">
    <source>
        <dbReference type="EMBL" id="GAV00263.1"/>
    </source>
</evidence>
<dbReference type="GO" id="GO:0060070">
    <property type="term" value="P:canonical Wnt signaling pathway"/>
    <property type="evidence" value="ECO:0007669"/>
    <property type="project" value="TreeGrafter"/>
</dbReference>
<dbReference type="GO" id="GO:0000902">
    <property type="term" value="P:cell morphogenesis"/>
    <property type="evidence" value="ECO:0007669"/>
    <property type="project" value="UniProtKB-ARBA"/>
</dbReference>
<dbReference type="STRING" id="947166.A0A1D1VJI7"/>
<keyword evidence="12" id="KW-1185">Reference proteome</keyword>
<dbReference type="Gene3D" id="3.30.2460.20">
    <property type="match status" value="1"/>
</dbReference>
<evidence type="ECO:0000256" key="5">
    <source>
        <dbReference type="ARBA" id="ARBA00022530"/>
    </source>
</evidence>
<dbReference type="AlphaFoldDB" id="A0A1D1VJI7"/>
<dbReference type="EMBL" id="BDGG01000006">
    <property type="protein sequence ID" value="GAV00263.1"/>
    <property type="molecule type" value="Genomic_DNA"/>
</dbReference>
<dbReference type="GO" id="GO:0005109">
    <property type="term" value="F:frizzled binding"/>
    <property type="evidence" value="ECO:0007669"/>
    <property type="project" value="TreeGrafter"/>
</dbReference>
<evidence type="ECO:0000256" key="10">
    <source>
        <dbReference type="RuleBase" id="RU003500"/>
    </source>
</evidence>
<dbReference type="GO" id="GO:0005615">
    <property type="term" value="C:extracellular space"/>
    <property type="evidence" value="ECO:0007669"/>
    <property type="project" value="TreeGrafter"/>
</dbReference>
<dbReference type="PROSITE" id="PS00246">
    <property type="entry name" value="WNT1"/>
    <property type="match status" value="1"/>
</dbReference>
<evidence type="ECO:0000256" key="6">
    <source>
        <dbReference type="ARBA" id="ARBA00022687"/>
    </source>
</evidence>
<dbReference type="InterPro" id="IPR043158">
    <property type="entry name" value="Wnt_C"/>
</dbReference>
<dbReference type="SMART" id="SM00097">
    <property type="entry name" value="WNT1"/>
    <property type="match status" value="1"/>
</dbReference>
<keyword evidence="7" id="KW-1015">Disulfide bond</keyword>
<keyword evidence="3 10" id="KW-0217">Developmental protein</keyword>
<organism evidence="11 12">
    <name type="scientific">Ramazzottius varieornatus</name>
    <name type="common">Water bear</name>
    <name type="synonym">Tardigrade</name>
    <dbReference type="NCBI Taxonomy" id="947166"/>
    <lineage>
        <taxon>Eukaryota</taxon>
        <taxon>Metazoa</taxon>
        <taxon>Ecdysozoa</taxon>
        <taxon>Tardigrada</taxon>
        <taxon>Eutardigrada</taxon>
        <taxon>Parachela</taxon>
        <taxon>Hypsibioidea</taxon>
        <taxon>Ramazzottiidae</taxon>
        <taxon>Ramazzottius</taxon>
    </lineage>
</organism>
<sequence>MHCSPMHLIDFYCIFSTLIIILLPGSDSLKWLSLARISSIATTSHQNNILPEALCENATGLVHKQVRLCKKNLDVMDGVRRGARMAIEECRYQFRNSLWNCMSLDAVRLSGTRESAFVHGISAAGVAYAVTRSCSLGELDKCGCDVNVKGRSPEGYQWSGCSDNIAFGSAFSKNFVDARERSRKRSIKSTAALLNIHNNRAGRKAIELNMKVECKCHGVSGSCEVRTCWRAMPSFRRVGDILKEKYDGATEVMVRKASTRRRLEPVNAHYKFRADTDLVYISRSPDFCHHNRLTGSLGTTGRRCNVTSPGPDGCDIMCCGRGYDVVSTTKVLQCQCKFVWCCEVRCNNCTKTEETFRCR</sequence>
<dbReference type="Pfam" id="PF00110">
    <property type="entry name" value="wnt"/>
    <property type="match status" value="1"/>
</dbReference>
<dbReference type="InterPro" id="IPR005817">
    <property type="entry name" value="Wnt"/>
</dbReference>
<evidence type="ECO:0000256" key="2">
    <source>
        <dbReference type="ARBA" id="ARBA00005683"/>
    </source>
</evidence>
<dbReference type="PRINTS" id="PR01349">
    <property type="entry name" value="WNTPROTEIN"/>
</dbReference>
<evidence type="ECO:0000256" key="1">
    <source>
        <dbReference type="ARBA" id="ARBA00004498"/>
    </source>
</evidence>
<comment type="caution">
    <text evidence="11">The sequence shown here is derived from an EMBL/GenBank/DDBJ whole genome shotgun (WGS) entry which is preliminary data.</text>
</comment>
<evidence type="ECO:0000256" key="9">
    <source>
        <dbReference type="ARBA" id="ARBA00023288"/>
    </source>
</evidence>
<dbReference type="OrthoDB" id="5945655at2759"/>
<reference evidence="11 12" key="1">
    <citation type="journal article" date="2016" name="Nat. Commun.">
        <title>Extremotolerant tardigrade genome and improved radiotolerance of human cultured cells by tardigrade-unique protein.</title>
        <authorList>
            <person name="Hashimoto T."/>
            <person name="Horikawa D.D."/>
            <person name="Saito Y."/>
            <person name="Kuwahara H."/>
            <person name="Kozuka-Hata H."/>
            <person name="Shin-I T."/>
            <person name="Minakuchi Y."/>
            <person name="Ohishi K."/>
            <person name="Motoyama A."/>
            <person name="Aizu T."/>
            <person name="Enomoto A."/>
            <person name="Kondo K."/>
            <person name="Tanaka S."/>
            <person name="Hara Y."/>
            <person name="Koshikawa S."/>
            <person name="Sagara H."/>
            <person name="Miura T."/>
            <person name="Yokobori S."/>
            <person name="Miyagawa K."/>
            <person name="Suzuki Y."/>
            <person name="Kubo T."/>
            <person name="Oyama M."/>
            <person name="Kohara Y."/>
            <person name="Fujiyama A."/>
            <person name="Arakawa K."/>
            <person name="Katayama T."/>
            <person name="Toyoda A."/>
            <person name="Kunieda T."/>
        </authorList>
    </citation>
    <scope>NUCLEOTIDE SEQUENCE [LARGE SCALE GENOMIC DNA]</scope>
    <source>
        <strain evidence="11 12">YOKOZUNA-1</strain>
    </source>
</reference>
<evidence type="ECO:0000256" key="7">
    <source>
        <dbReference type="ARBA" id="ARBA00023157"/>
    </source>
</evidence>
<name>A0A1D1VJI7_RAMVA</name>
<keyword evidence="8" id="KW-0325">Glycoprotein</keyword>
<keyword evidence="6 10" id="KW-0879">Wnt signaling pathway</keyword>
<dbReference type="Proteomes" id="UP000186922">
    <property type="component" value="Unassembled WGS sequence"/>
</dbReference>
<dbReference type="FunFam" id="3.30.2460.20:FF:000001">
    <property type="entry name" value="Wnt homolog"/>
    <property type="match status" value="1"/>
</dbReference>
<accession>A0A1D1VJI7</accession>
<proteinExistence type="inferred from homology"/>
<comment type="function">
    <text evidence="10">Ligand for members of the frizzled family of seven transmembrane receptors.</text>
</comment>
<dbReference type="PANTHER" id="PTHR12027">
    <property type="entry name" value="WNT RELATED"/>
    <property type="match status" value="1"/>
</dbReference>
<evidence type="ECO:0000256" key="8">
    <source>
        <dbReference type="ARBA" id="ARBA00023180"/>
    </source>
</evidence>
<evidence type="ECO:0000256" key="4">
    <source>
        <dbReference type="ARBA" id="ARBA00022525"/>
    </source>
</evidence>
<gene>
    <name evidence="11" type="primary">RvY_11138-1</name>
    <name evidence="11" type="synonym">RvY_11138.1</name>
    <name evidence="11" type="ORF">RvY_11138</name>
</gene>
<evidence type="ECO:0000313" key="12">
    <source>
        <dbReference type="Proteomes" id="UP000186922"/>
    </source>
</evidence>
<keyword evidence="4" id="KW-0964">Secreted</keyword>
<comment type="similarity">
    <text evidence="2 10">Belongs to the Wnt family.</text>
</comment>
<keyword evidence="5" id="KW-0272">Extracellular matrix</keyword>
<comment type="subcellular location">
    <subcellularLocation>
        <location evidence="1 10">Secreted</location>
        <location evidence="1 10">Extracellular space</location>
        <location evidence="1 10">Extracellular matrix</location>
    </subcellularLocation>
</comment>
<dbReference type="InterPro" id="IPR018161">
    <property type="entry name" value="Wnt_CS"/>
</dbReference>
<dbReference type="GO" id="GO:0030182">
    <property type="term" value="P:neuron differentiation"/>
    <property type="evidence" value="ECO:0007669"/>
    <property type="project" value="TreeGrafter"/>
</dbReference>
<dbReference type="PANTHER" id="PTHR12027:SF101">
    <property type="entry name" value="PROTEIN WNT-4"/>
    <property type="match status" value="1"/>
</dbReference>